<dbReference type="RefSeq" id="WP_077922436.1">
    <property type="nucleotide sequence ID" value="NZ_SBLB01000010.1"/>
</dbReference>
<dbReference type="InterPro" id="IPR011990">
    <property type="entry name" value="TPR-like_helical_dom_sf"/>
</dbReference>
<keyword evidence="9" id="KW-0460">Magnesium</keyword>
<feature type="repeat" description="TPR" evidence="14">
    <location>
        <begin position="207"/>
        <end position="240"/>
    </location>
</feature>
<dbReference type="Gene3D" id="1.25.40.10">
    <property type="entry name" value="Tetratricopeptide repeat domain"/>
    <property type="match status" value="2"/>
</dbReference>
<feature type="repeat" description="TPR" evidence="14">
    <location>
        <begin position="127"/>
        <end position="160"/>
    </location>
</feature>
<dbReference type="PROSITE" id="PS00452">
    <property type="entry name" value="GUANYLATE_CYCLASE_1"/>
    <property type="match status" value="1"/>
</dbReference>
<dbReference type="SMART" id="SM00044">
    <property type="entry name" value="CYCc"/>
    <property type="match status" value="1"/>
</dbReference>
<keyword evidence="14" id="KW-0802">TPR repeat</keyword>
<comment type="cofactor">
    <cofactor evidence="2">
        <name>Mg(2+)</name>
        <dbReference type="ChEBI" id="CHEBI:18420"/>
    </cofactor>
</comment>
<dbReference type="Gene3D" id="3.30.70.1230">
    <property type="entry name" value="Nucleotide cyclase"/>
    <property type="match status" value="1"/>
</dbReference>
<feature type="repeat" description="TPR" evidence="14">
    <location>
        <begin position="167"/>
        <end position="200"/>
    </location>
</feature>
<keyword evidence="10 16" id="KW-1133">Transmembrane helix</keyword>
<evidence type="ECO:0000256" key="1">
    <source>
        <dbReference type="ARBA" id="ARBA00001593"/>
    </source>
</evidence>
<gene>
    <name evidence="19" type="ORF">EQG79_26840</name>
</gene>
<evidence type="ECO:0000256" key="16">
    <source>
        <dbReference type="SAM" id="Phobius"/>
    </source>
</evidence>
<dbReference type="InterPro" id="IPR001054">
    <property type="entry name" value="A/G_cyclase"/>
</dbReference>
<dbReference type="Pfam" id="PF13424">
    <property type="entry name" value="TPR_12"/>
    <property type="match status" value="2"/>
</dbReference>
<comment type="caution">
    <text evidence="19">The sequence shown here is derived from an EMBL/GenBank/DDBJ whole genome shotgun (WGS) entry which is preliminary data.</text>
</comment>
<comment type="subcellular location">
    <subcellularLocation>
        <location evidence="3">Membrane</location>
        <topology evidence="3">Multi-pass membrane protein</topology>
    </subcellularLocation>
</comment>
<name>A0A4Q2UHQ2_9BACT</name>
<evidence type="ECO:0000256" key="14">
    <source>
        <dbReference type="PROSITE-ProRule" id="PRU00339"/>
    </source>
</evidence>
<evidence type="ECO:0000256" key="9">
    <source>
        <dbReference type="ARBA" id="ARBA00022842"/>
    </source>
</evidence>
<evidence type="ECO:0000256" key="17">
    <source>
        <dbReference type="SAM" id="SignalP"/>
    </source>
</evidence>
<evidence type="ECO:0000313" key="20">
    <source>
        <dbReference type="Proteomes" id="UP000290407"/>
    </source>
</evidence>
<dbReference type="SUPFAM" id="SSF48452">
    <property type="entry name" value="TPR-like"/>
    <property type="match status" value="2"/>
</dbReference>
<evidence type="ECO:0000256" key="5">
    <source>
        <dbReference type="ARBA" id="ARBA00022692"/>
    </source>
</evidence>
<sequence length="661" mass="74500">MMKSWMCILLGVLLSTGMENRLYAQTTSTQNTVAPASVTKAIDRKTADSLFNQGVRFQDTQAYQQSLVLFGKSQKLYQDIGDGKRVGDCFNYMAITYYYQGDFSKAVAAFKKGAETFKKIRYKKGVASTLNNIGSVYNSQGNYLKALEHFRQAAIIFKEIGDTDNLTAVTNNIGLIYTKAKDYSNAMKYFTQAYAVYKRGGNQERIAQIQDAIGNIYLKQGKYNNAFQSFNESLQIADRKKDKQLQILALNSLGDLFYAQSDYKKALPYYERCLTYSNQIGSLQSQAESQIAIGSILHRLAKVNDAVNKCRDGLRLAREIGSVSLKKRGCDCLYQSYKALGNDRQALHYFEQANTLEDSLNLSETANKVMGMEFQKQQLVDSIAYVKKEHAIQLKHKEEVQRQEKQRNMIILSLGFILLVAAGLWAQLNYVRKSRAALKVEKDRSEALLLNILPEEIAEELKEKGHVDAREYNLVSILFTDFKSFTQTAEQMSPQSLVEEIHTCFKAFDLIAGKYQIEKIKTIGDAYMAAGGIPHTDERALKNIVLAGLEMQKFMTQRAAESRAQGRPAFDMRLGIHAGPIVAGIVGVKKFQYDVWGDTVNTASRMESSGLVGKVNISETLYDLIKDEECFSFEYRGKVHAKGKGDMGMYFVEKKFVYELA</sequence>
<evidence type="ECO:0000256" key="10">
    <source>
        <dbReference type="ARBA" id="ARBA00022989"/>
    </source>
</evidence>
<keyword evidence="12 16" id="KW-0472">Membrane</keyword>
<dbReference type="InterPro" id="IPR018297">
    <property type="entry name" value="A/G_cyclase_CS"/>
</dbReference>
<proteinExistence type="inferred from homology"/>
<reference evidence="19 20" key="1">
    <citation type="submission" date="2019-01" db="EMBL/GenBank/DDBJ databases">
        <title>Spirosoma flava sp. nov., a propanil-degrading bacterium isolated from herbicide-contaminated soil.</title>
        <authorList>
            <person name="Zhang L."/>
            <person name="Jiang J.-D."/>
        </authorList>
    </citation>
    <scope>NUCLEOTIDE SEQUENCE [LARGE SCALE GENOMIC DNA]</scope>
    <source>
        <strain evidence="19 20">TY50</strain>
    </source>
</reference>
<dbReference type="SMART" id="SM00028">
    <property type="entry name" value="TPR"/>
    <property type="match status" value="7"/>
</dbReference>
<dbReference type="CDD" id="cd07302">
    <property type="entry name" value="CHD"/>
    <property type="match status" value="1"/>
</dbReference>
<evidence type="ECO:0000256" key="2">
    <source>
        <dbReference type="ARBA" id="ARBA00001946"/>
    </source>
</evidence>
<dbReference type="GO" id="GO:0005886">
    <property type="term" value="C:plasma membrane"/>
    <property type="evidence" value="ECO:0007669"/>
    <property type="project" value="TreeGrafter"/>
</dbReference>
<keyword evidence="11" id="KW-0115">cAMP biosynthesis</keyword>
<evidence type="ECO:0000256" key="3">
    <source>
        <dbReference type="ARBA" id="ARBA00004141"/>
    </source>
</evidence>
<feature type="domain" description="Guanylate cyclase" evidence="18">
    <location>
        <begin position="476"/>
        <end position="607"/>
    </location>
</feature>
<evidence type="ECO:0000256" key="4">
    <source>
        <dbReference type="ARBA" id="ARBA00012201"/>
    </source>
</evidence>
<dbReference type="InterPro" id="IPR029787">
    <property type="entry name" value="Nucleotide_cyclase"/>
</dbReference>
<protein>
    <recommendedName>
        <fullName evidence="4">adenylate cyclase</fullName>
        <ecNumber evidence="4">4.6.1.1</ecNumber>
    </recommendedName>
</protein>
<dbReference type="PANTHER" id="PTHR45627:SF12">
    <property type="entry name" value="ADENYLATE CYCLASE TYPE 2"/>
    <property type="match status" value="1"/>
</dbReference>
<keyword evidence="6" id="KW-0479">Metal-binding</keyword>
<organism evidence="19 20">
    <name type="scientific">Spirosoma sordidisoli</name>
    <dbReference type="NCBI Taxonomy" id="2502893"/>
    <lineage>
        <taxon>Bacteria</taxon>
        <taxon>Pseudomonadati</taxon>
        <taxon>Bacteroidota</taxon>
        <taxon>Cytophagia</taxon>
        <taxon>Cytophagales</taxon>
        <taxon>Cytophagaceae</taxon>
        <taxon>Spirosoma</taxon>
    </lineage>
</organism>
<evidence type="ECO:0000256" key="11">
    <source>
        <dbReference type="ARBA" id="ARBA00022998"/>
    </source>
</evidence>
<evidence type="ECO:0000256" key="7">
    <source>
        <dbReference type="ARBA" id="ARBA00022741"/>
    </source>
</evidence>
<dbReference type="PROSITE" id="PS50005">
    <property type="entry name" value="TPR"/>
    <property type="match status" value="4"/>
</dbReference>
<dbReference type="GO" id="GO:0005524">
    <property type="term" value="F:ATP binding"/>
    <property type="evidence" value="ECO:0007669"/>
    <property type="project" value="UniProtKB-KW"/>
</dbReference>
<accession>A0A4Q2UHQ2</accession>
<feature type="repeat" description="TPR" evidence="14">
    <location>
        <begin position="247"/>
        <end position="280"/>
    </location>
</feature>
<dbReference type="EMBL" id="SBLB01000010">
    <property type="protein sequence ID" value="RYC66991.1"/>
    <property type="molecule type" value="Genomic_DNA"/>
</dbReference>
<evidence type="ECO:0000256" key="8">
    <source>
        <dbReference type="ARBA" id="ARBA00022840"/>
    </source>
</evidence>
<dbReference type="PROSITE" id="PS50125">
    <property type="entry name" value="GUANYLATE_CYCLASE_2"/>
    <property type="match status" value="1"/>
</dbReference>
<dbReference type="SUPFAM" id="SSF55073">
    <property type="entry name" value="Nucleotide cyclase"/>
    <property type="match status" value="1"/>
</dbReference>
<evidence type="ECO:0000313" key="19">
    <source>
        <dbReference type="EMBL" id="RYC66991.1"/>
    </source>
</evidence>
<comment type="catalytic activity">
    <reaction evidence="1">
        <text>ATP = 3',5'-cyclic AMP + diphosphate</text>
        <dbReference type="Rhea" id="RHEA:15389"/>
        <dbReference type="ChEBI" id="CHEBI:30616"/>
        <dbReference type="ChEBI" id="CHEBI:33019"/>
        <dbReference type="ChEBI" id="CHEBI:58165"/>
        <dbReference type="EC" id="4.6.1.1"/>
    </reaction>
</comment>
<dbReference type="AlphaFoldDB" id="A0A4Q2UHQ2"/>
<feature type="signal peptide" evidence="17">
    <location>
        <begin position="1"/>
        <end position="24"/>
    </location>
</feature>
<dbReference type="PANTHER" id="PTHR45627">
    <property type="entry name" value="ADENYLATE CYCLASE TYPE 1"/>
    <property type="match status" value="1"/>
</dbReference>
<evidence type="ECO:0000256" key="12">
    <source>
        <dbReference type="ARBA" id="ARBA00023136"/>
    </source>
</evidence>
<keyword evidence="20" id="KW-1185">Reference proteome</keyword>
<feature type="transmembrane region" description="Helical" evidence="16">
    <location>
        <begin position="409"/>
        <end position="431"/>
    </location>
</feature>
<dbReference type="Pfam" id="PF00211">
    <property type="entry name" value="Guanylate_cyc"/>
    <property type="match status" value="1"/>
</dbReference>
<evidence type="ECO:0000259" key="18">
    <source>
        <dbReference type="PROSITE" id="PS50125"/>
    </source>
</evidence>
<dbReference type="GO" id="GO:0035556">
    <property type="term" value="P:intracellular signal transduction"/>
    <property type="evidence" value="ECO:0007669"/>
    <property type="project" value="InterPro"/>
</dbReference>
<keyword evidence="17" id="KW-0732">Signal</keyword>
<dbReference type="GO" id="GO:0004016">
    <property type="term" value="F:adenylate cyclase activity"/>
    <property type="evidence" value="ECO:0007669"/>
    <property type="project" value="UniProtKB-EC"/>
</dbReference>
<evidence type="ECO:0000256" key="15">
    <source>
        <dbReference type="RuleBase" id="RU000405"/>
    </source>
</evidence>
<evidence type="ECO:0000256" key="13">
    <source>
        <dbReference type="ARBA" id="ARBA00023239"/>
    </source>
</evidence>
<feature type="chain" id="PRO_5020608859" description="adenylate cyclase" evidence="17">
    <location>
        <begin position="25"/>
        <end position="661"/>
    </location>
</feature>
<dbReference type="InterPro" id="IPR019734">
    <property type="entry name" value="TPR_rpt"/>
</dbReference>
<dbReference type="GO" id="GO:0006171">
    <property type="term" value="P:cAMP biosynthetic process"/>
    <property type="evidence" value="ECO:0007669"/>
    <property type="project" value="UniProtKB-KW"/>
</dbReference>
<keyword evidence="7" id="KW-0547">Nucleotide-binding</keyword>
<evidence type="ECO:0000256" key="6">
    <source>
        <dbReference type="ARBA" id="ARBA00022723"/>
    </source>
</evidence>
<keyword evidence="8" id="KW-0067">ATP-binding</keyword>
<comment type="similarity">
    <text evidence="15">Belongs to the adenylyl cyclase class-4/guanylyl cyclase family.</text>
</comment>
<dbReference type="EC" id="4.6.1.1" evidence="4"/>
<keyword evidence="13 15" id="KW-0456">Lyase</keyword>
<dbReference type="GO" id="GO:0007189">
    <property type="term" value="P:adenylate cyclase-activating G protein-coupled receptor signaling pathway"/>
    <property type="evidence" value="ECO:0007669"/>
    <property type="project" value="TreeGrafter"/>
</dbReference>
<keyword evidence="5 16" id="KW-0812">Transmembrane</keyword>
<dbReference type="GO" id="GO:0046872">
    <property type="term" value="F:metal ion binding"/>
    <property type="evidence" value="ECO:0007669"/>
    <property type="project" value="UniProtKB-KW"/>
</dbReference>
<dbReference type="Proteomes" id="UP000290407">
    <property type="component" value="Unassembled WGS sequence"/>
</dbReference>